<reference evidence="4 5" key="1">
    <citation type="journal article" date="2019" name="Int. J. Syst. Evol. Microbiol.">
        <title>The Global Catalogue of Microorganisms (GCM) 10K type strain sequencing project: providing services to taxonomists for standard genome sequencing and annotation.</title>
        <authorList>
            <consortium name="The Broad Institute Genomics Platform"/>
            <consortium name="The Broad Institute Genome Sequencing Center for Infectious Disease"/>
            <person name="Wu L."/>
            <person name="Ma J."/>
        </authorList>
    </citation>
    <scope>NUCLEOTIDE SEQUENCE [LARGE SCALE GENOMIC DNA]</scope>
    <source>
        <strain evidence="4 5">CGMCC 1.10593</strain>
    </source>
</reference>
<evidence type="ECO:0000259" key="3">
    <source>
        <dbReference type="PROSITE" id="PS50076"/>
    </source>
</evidence>
<feature type="domain" description="J" evidence="3">
    <location>
        <begin position="126"/>
        <end position="177"/>
    </location>
</feature>
<accession>A0ABD6D9M5</accession>
<dbReference type="PANTHER" id="PTHR44240">
    <property type="entry name" value="DNAJ DOMAIN (PROKARYOTIC HEAT SHOCK PROTEIN)-RELATED"/>
    <property type="match status" value="1"/>
</dbReference>
<keyword evidence="5" id="KW-1185">Reference proteome</keyword>
<dbReference type="Proteomes" id="UP001597052">
    <property type="component" value="Unassembled WGS sequence"/>
</dbReference>
<keyword evidence="2" id="KW-0472">Membrane</keyword>
<feature type="compositionally biased region" description="Basic and acidic residues" evidence="1">
    <location>
        <begin position="153"/>
        <end position="177"/>
    </location>
</feature>
<evidence type="ECO:0000256" key="2">
    <source>
        <dbReference type="SAM" id="Phobius"/>
    </source>
</evidence>
<dbReference type="SUPFAM" id="SSF46565">
    <property type="entry name" value="Chaperone J-domain"/>
    <property type="match status" value="1"/>
</dbReference>
<proteinExistence type="predicted"/>
<keyword evidence="2" id="KW-1133">Transmembrane helix</keyword>
<evidence type="ECO:0000313" key="5">
    <source>
        <dbReference type="Proteomes" id="UP001597052"/>
    </source>
</evidence>
<keyword evidence="2" id="KW-0812">Transmembrane</keyword>
<dbReference type="Pfam" id="PF00226">
    <property type="entry name" value="DnaJ"/>
    <property type="match status" value="1"/>
</dbReference>
<dbReference type="SMART" id="SM00271">
    <property type="entry name" value="DnaJ"/>
    <property type="match status" value="1"/>
</dbReference>
<evidence type="ECO:0000256" key="1">
    <source>
        <dbReference type="SAM" id="MobiDB-lite"/>
    </source>
</evidence>
<dbReference type="CDD" id="cd06257">
    <property type="entry name" value="DnaJ"/>
    <property type="match status" value="1"/>
</dbReference>
<feature type="transmembrane region" description="Helical" evidence="2">
    <location>
        <begin position="31"/>
        <end position="50"/>
    </location>
</feature>
<name>A0ABD6D9M5_9EURY</name>
<dbReference type="InterPro" id="IPR001623">
    <property type="entry name" value="DnaJ_domain"/>
</dbReference>
<dbReference type="PANTHER" id="PTHR44240:SF10">
    <property type="entry name" value="J DOMAIN-CONTAINING PROTEIN"/>
    <property type="match status" value="1"/>
</dbReference>
<dbReference type="EMBL" id="JBHUDM010000003">
    <property type="protein sequence ID" value="MFD1642520.1"/>
    <property type="molecule type" value="Genomic_DNA"/>
</dbReference>
<feature type="region of interest" description="Disordered" evidence="1">
    <location>
        <begin position="65"/>
        <end position="177"/>
    </location>
</feature>
<dbReference type="RefSeq" id="WP_256395919.1">
    <property type="nucleotide sequence ID" value="NZ_JANHDJ010000003.1"/>
</dbReference>
<organism evidence="4 5">
    <name type="scientific">Halohasta litorea</name>
    <dbReference type="NCBI Taxonomy" id="869891"/>
    <lineage>
        <taxon>Archaea</taxon>
        <taxon>Methanobacteriati</taxon>
        <taxon>Methanobacteriota</taxon>
        <taxon>Stenosarchaea group</taxon>
        <taxon>Halobacteria</taxon>
        <taxon>Halobacteriales</taxon>
        <taxon>Haloferacaceae</taxon>
        <taxon>Halohasta</taxon>
    </lineage>
</organism>
<dbReference type="PROSITE" id="PS50076">
    <property type="entry name" value="DNAJ_2"/>
    <property type="match status" value="1"/>
</dbReference>
<gene>
    <name evidence="4" type="ORF">ACFSBW_11610</name>
</gene>
<evidence type="ECO:0000313" key="4">
    <source>
        <dbReference type="EMBL" id="MFD1642520.1"/>
    </source>
</evidence>
<comment type="caution">
    <text evidence="4">The sequence shown here is derived from an EMBL/GenBank/DDBJ whole genome shotgun (WGS) entry which is preliminary data.</text>
</comment>
<dbReference type="PRINTS" id="PR00625">
    <property type="entry name" value="JDOMAIN"/>
</dbReference>
<feature type="transmembrane region" description="Helical" evidence="2">
    <location>
        <begin position="7"/>
        <end position="25"/>
    </location>
</feature>
<dbReference type="AlphaFoldDB" id="A0ABD6D9M5"/>
<dbReference type="InterPro" id="IPR036869">
    <property type="entry name" value="J_dom_sf"/>
</dbReference>
<sequence>MDRNGLILGVSAVLFGITALMLIVGVVVSPFFLAVAVPFGASAYLLWYQASGKLGDRVSREAAAGNLGDDRGVGFDPGPFGGRTADGDTARERARRARQNRRRGRRRAGTSGASREPNRSTPSPSEARRILDVDAAATDDDIKAAYRRKAKEHHPDTDSGDEETFKKVSRAYERLSE</sequence>
<dbReference type="Gene3D" id="1.10.287.110">
    <property type="entry name" value="DnaJ domain"/>
    <property type="match status" value="1"/>
</dbReference>
<feature type="compositionally biased region" description="Basic residues" evidence="1">
    <location>
        <begin position="93"/>
        <end position="108"/>
    </location>
</feature>
<protein>
    <submittedName>
        <fullName evidence="4">DnaJ domain-containing protein</fullName>
    </submittedName>
</protein>
<dbReference type="InterPro" id="IPR052276">
    <property type="entry name" value="Diphthamide-biosynth_chaperone"/>
</dbReference>